<dbReference type="AlphaFoldDB" id="A0A099T590"/>
<evidence type="ECO:0000313" key="1">
    <source>
        <dbReference type="EMBL" id="KGK99366.1"/>
    </source>
</evidence>
<comment type="caution">
    <text evidence="1">The sequence shown here is derived from an EMBL/GenBank/DDBJ whole genome shotgun (WGS) entry which is preliminary data.</text>
</comment>
<sequence length="156" mass="17282">MKINALVDLVVSPCGDCVHSDVLRTKCVFGASGLTDLNDTQMIKSLKGTYVRKCQESNCYCQISHVDSLGYLKVEKPEVKKTPVTRSERAWPIVTLVGVILKLSTSADSGLITVSELCEACSCYDFTRDSINEVLSHLKKRGDLLFVSKDEFRMVV</sequence>
<organism evidence="1 2">
    <name type="scientific">Methanococcoides methylutens</name>
    <dbReference type="NCBI Taxonomy" id="2226"/>
    <lineage>
        <taxon>Archaea</taxon>
        <taxon>Methanobacteriati</taxon>
        <taxon>Methanobacteriota</taxon>
        <taxon>Stenosarchaea group</taxon>
        <taxon>Methanomicrobia</taxon>
        <taxon>Methanosarcinales</taxon>
        <taxon>Methanosarcinaceae</taxon>
        <taxon>Methanococcoides</taxon>
    </lineage>
</organism>
<dbReference type="Proteomes" id="UP000029859">
    <property type="component" value="Unassembled WGS sequence"/>
</dbReference>
<keyword evidence="2" id="KW-1185">Reference proteome</keyword>
<dbReference type="EMBL" id="JRHO01000009">
    <property type="protein sequence ID" value="KGK99366.1"/>
    <property type="molecule type" value="Genomic_DNA"/>
</dbReference>
<proteinExistence type="predicted"/>
<gene>
    <name evidence="1" type="ORF">LI82_05010</name>
</gene>
<protein>
    <submittedName>
        <fullName evidence="1">Uncharacterized protein</fullName>
    </submittedName>
</protein>
<name>A0A099T590_METMT</name>
<evidence type="ECO:0000313" key="2">
    <source>
        <dbReference type="Proteomes" id="UP000029859"/>
    </source>
</evidence>
<dbReference type="RefSeq" id="WP_048193763.1">
    <property type="nucleotide sequence ID" value="NZ_CAAGSM010000006.1"/>
</dbReference>
<reference evidence="1 2" key="1">
    <citation type="submission" date="2014-09" db="EMBL/GenBank/DDBJ databases">
        <title>Draft genome sequence of an obligately methylotrophic methanogen, Methanococcoides methylutens, isolated from marine sediment.</title>
        <authorList>
            <person name="Guan Y."/>
            <person name="Ngugi D.K."/>
            <person name="Blom J."/>
            <person name="Ali S."/>
            <person name="Ferry J.G."/>
            <person name="Stingl U."/>
        </authorList>
    </citation>
    <scope>NUCLEOTIDE SEQUENCE [LARGE SCALE GENOMIC DNA]</scope>
    <source>
        <strain evidence="1 2">DSM 2657</strain>
    </source>
</reference>
<accession>A0A099T590</accession>